<comment type="subcellular location">
    <subcellularLocation>
        <location evidence="1">Membrane</location>
    </subcellularLocation>
</comment>
<feature type="transmembrane region" description="Helical" evidence="6">
    <location>
        <begin position="990"/>
        <end position="1012"/>
    </location>
</feature>
<evidence type="ECO:0000256" key="6">
    <source>
        <dbReference type="SAM" id="Phobius"/>
    </source>
</evidence>
<evidence type="ECO:0000259" key="8">
    <source>
        <dbReference type="PROSITE" id="PS50221"/>
    </source>
</evidence>
<dbReference type="Gene3D" id="3.30.200.20">
    <property type="entry name" value="Phosphorylase Kinase, domain 1"/>
    <property type="match status" value="1"/>
</dbReference>
<keyword evidence="4 6" id="KW-0472">Membrane</keyword>
<dbReference type="Pfam" id="PF01825">
    <property type="entry name" value="GPS"/>
    <property type="match status" value="1"/>
</dbReference>
<evidence type="ECO:0000256" key="2">
    <source>
        <dbReference type="ARBA" id="ARBA00022692"/>
    </source>
</evidence>
<proteinExistence type="predicted"/>
<evidence type="ECO:0000256" key="3">
    <source>
        <dbReference type="ARBA" id="ARBA00022989"/>
    </source>
</evidence>
<dbReference type="InParanoid" id="A0A2P6N5G9"/>
<evidence type="ECO:0000256" key="5">
    <source>
        <dbReference type="ARBA" id="ARBA00023157"/>
    </source>
</evidence>
<dbReference type="Proteomes" id="UP000241769">
    <property type="component" value="Unassembled WGS sequence"/>
</dbReference>
<dbReference type="InterPro" id="IPR012337">
    <property type="entry name" value="RNaseH-like_sf"/>
</dbReference>
<evidence type="ECO:0000256" key="4">
    <source>
        <dbReference type="ARBA" id="ARBA00023136"/>
    </source>
</evidence>
<dbReference type="InterPro" id="IPR002562">
    <property type="entry name" value="3'-5'_exonuclease_dom"/>
</dbReference>
<dbReference type="PANTHER" id="PTHR48007:SF4">
    <property type="entry name" value="LEUCINE-RICH REPEAT RECEPTOR-LIKE PROTEIN KINASE PXC1"/>
    <property type="match status" value="1"/>
</dbReference>
<dbReference type="EMBL" id="MDYQ01000193">
    <property type="protein sequence ID" value="PRP79199.1"/>
    <property type="molecule type" value="Genomic_DNA"/>
</dbReference>
<dbReference type="PROSITE" id="PS50221">
    <property type="entry name" value="GAIN_B"/>
    <property type="match status" value="1"/>
</dbReference>
<dbReference type="Gene3D" id="2.60.220.50">
    <property type="match status" value="1"/>
</dbReference>
<dbReference type="InterPro" id="IPR000719">
    <property type="entry name" value="Prot_kinase_dom"/>
</dbReference>
<feature type="domain" description="GAIN-B" evidence="8">
    <location>
        <begin position="834"/>
        <end position="981"/>
    </location>
</feature>
<protein>
    <submittedName>
        <fullName evidence="9">Uncharacterized protein</fullName>
    </submittedName>
</protein>
<dbReference type="Gene3D" id="3.30.420.10">
    <property type="entry name" value="Ribonuclease H-like superfamily/Ribonuclease H"/>
    <property type="match status" value="1"/>
</dbReference>
<dbReference type="CDD" id="cd06141">
    <property type="entry name" value="WRN_exo"/>
    <property type="match status" value="1"/>
</dbReference>
<feature type="transmembrane region" description="Helical" evidence="6">
    <location>
        <begin position="21"/>
        <end position="42"/>
    </location>
</feature>
<dbReference type="SUPFAM" id="SSF53098">
    <property type="entry name" value="Ribonuclease H-like"/>
    <property type="match status" value="1"/>
</dbReference>
<dbReference type="PANTHER" id="PTHR48007">
    <property type="entry name" value="LEUCINE-RICH REPEAT RECEPTOR-LIKE PROTEIN KINASE PXC1"/>
    <property type="match status" value="1"/>
</dbReference>
<dbReference type="InterPro" id="IPR001245">
    <property type="entry name" value="Ser-Thr/Tyr_kinase_cat_dom"/>
</dbReference>
<dbReference type="InterPro" id="IPR011009">
    <property type="entry name" value="Kinase-like_dom_sf"/>
</dbReference>
<keyword evidence="3 6" id="KW-1133">Transmembrane helix</keyword>
<dbReference type="Pfam" id="PF07714">
    <property type="entry name" value="PK_Tyr_Ser-Thr"/>
    <property type="match status" value="1"/>
</dbReference>
<feature type="domain" description="Protein kinase" evidence="7">
    <location>
        <begin position="1034"/>
        <end position="1283"/>
    </location>
</feature>
<reference evidence="9 10" key="1">
    <citation type="journal article" date="2018" name="Genome Biol. Evol.">
        <title>Multiple Roots of Fruiting Body Formation in Amoebozoa.</title>
        <authorList>
            <person name="Hillmann F."/>
            <person name="Forbes G."/>
            <person name="Novohradska S."/>
            <person name="Ferling I."/>
            <person name="Riege K."/>
            <person name="Groth M."/>
            <person name="Westermann M."/>
            <person name="Marz M."/>
            <person name="Spaller T."/>
            <person name="Winckler T."/>
            <person name="Schaap P."/>
            <person name="Glockner G."/>
        </authorList>
    </citation>
    <scope>NUCLEOTIDE SEQUENCE [LARGE SCALE GENOMIC DNA]</scope>
    <source>
        <strain evidence="9 10">Jena</strain>
    </source>
</reference>
<dbReference type="PROSITE" id="PS50011">
    <property type="entry name" value="PROTEIN_KINASE_DOM"/>
    <property type="match status" value="1"/>
</dbReference>
<dbReference type="OrthoDB" id="18127at2759"/>
<comment type="caution">
    <text evidence="9">The sequence shown here is derived from an EMBL/GenBank/DDBJ whole genome shotgun (WGS) entry which is preliminary data.</text>
</comment>
<keyword evidence="5" id="KW-1015">Disulfide bond</keyword>
<dbReference type="InterPro" id="IPR046959">
    <property type="entry name" value="PRK1-6/SRF4-like"/>
</dbReference>
<dbReference type="Gene3D" id="3.80.10.10">
    <property type="entry name" value="Ribonuclease Inhibitor"/>
    <property type="match status" value="1"/>
</dbReference>
<evidence type="ECO:0000256" key="1">
    <source>
        <dbReference type="ARBA" id="ARBA00004370"/>
    </source>
</evidence>
<sequence length="1293" mass="143814">MKIFVSFRACLPSRGLSEVPAVYRGSVLLVAVAASLVGVYIYSQRKRKTVPSFQSVLPKGIKTYEQAEHHASRFLKDLSADYPVIGFDVEWKPHTRLNRSPAALIQMSNERECFLFHIIRFRDDGLPPSLIQVLEDPNIIKAGVGILQDARMILTDYQVNVNSTVELSCVSQRYHETEGGTSLAYLSKSILNLTLDKKGARCSDWERHDLTSQQIDYAAADAWVAHEIFSKLHRRAMKQNREPITVEDFSREFIDRNPVKVFHPKETKGGEKGEKGKLRTRKEYPSRRDALYENCKMVSLTGEVLCTCSLKKLKWYIERGLADQISDDPPTIRLKFQPNGQGHSGDPYYLGEKKNICVVCGTEAKLVRHSIVPHSYRRHFDVKDKSRSSHDIVLVCQKCLQKISVLDTNMRQRIARETGVPLGGVGEKWLVSRELQRAKKFAKVFACGNQSLPAEKEQEYKEVVAQYLGKSAEELTEEDYERVIAEEKKCMNPEYRAHDEVVIEMMKDDRDELERFVHSWRRHFVNGMKPKHLPSHWSVDRPLDARQLWSMAGGNPDHLNSTETNICVLKGVNCSSSSVNPTNAEVYISFKITWDRLNFPGVLNGTTLNQMIGLNGFSAASCGLSGGIMSTLFGTSNLTSIDLHNNSLVGPVPLFDPNDKLTALDLSQNVLSGDLQFLYGLKQLITLNVSNNRFSGNVIGNFPNAISIDQSHNQLTGNITSQLGGADLRVLLLNSNAFTTLTDLPPQFNTSANASLTCNLSNNPSISSMSYRICFPLPPPLPPPPLPRPSFQTNISNLSVSDAERVLSKSNVTSSQLLPLLNIITAGVLTNGTRSFSLRSGNISVTVETFSPTERGVVQLTEGVGASVPAKILDRNVTLAVSYVPFNPYQTNITYGGVVGVTLFDVDIEIDVDNLSQLINITMGTVPNLPADHRPNCLHWNETEMSWKTGGCIADVQNGLVTCRCSHLTNFTLGSEQIPPPRSSSSDHKIIIMIVCCAVGGLLVITAFVVLYRHHIRRRTSSGYLQEMQNAYELKFEEKLYEGSWCQVWSGVYAETTNVAIKKCTDKECRQRLEREANLLKFLGEDMRRDEPHFFTGFVPNVYTGCNMPDADLLVVAHQVAGALVYLSGMNLVHTHLVPKKVLFTRDDTITVKLCGFADCVSHDSAPAIDGLGITHIGLHTAPEVIQSGGIQTLPADVYSFGVLLWTMGSNRMDPLADLSKENVKRTILAGNVGLEGKVGWHPVLMDLFKRCTSTTAEDRPDMRQVSKELSMAANPSSQLPFTVRADNIYVEE</sequence>
<dbReference type="GO" id="GO:0003676">
    <property type="term" value="F:nucleic acid binding"/>
    <property type="evidence" value="ECO:0007669"/>
    <property type="project" value="InterPro"/>
</dbReference>
<dbReference type="GO" id="GO:0008408">
    <property type="term" value="F:3'-5' exonuclease activity"/>
    <property type="evidence" value="ECO:0007669"/>
    <property type="project" value="InterPro"/>
</dbReference>
<dbReference type="STRING" id="1890364.A0A2P6N5G9"/>
<dbReference type="GO" id="GO:0016020">
    <property type="term" value="C:membrane"/>
    <property type="evidence" value="ECO:0007669"/>
    <property type="project" value="UniProtKB-SubCell"/>
</dbReference>
<organism evidence="9 10">
    <name type="scientific">Planoprotostelium fungivorum</name>
    <dbReference type="NCBI Taxonomy" id="1890364"/>
    <lineage>
        <taxon>Eukaryota</taxon>
        <taxon>Amoebozoa</taxon>
        <taxon>Evosea</taxon>
        <taxon>Variosea</taxon>
        <taxon>Cavosteliida</taxon>
        <taxon>Cavosteliaceae</taxon>
        <taxon>Planoprotostelium</taxon>
    </lineage>
</organism>
<dbReference type="SMART" id="SM00303">
    <property type="entry name" value="GPS"/>
    <property type="match status" value="1"/>
</dbReference>
<dbReference type="InterPro" id="IPR046338">
    <property type="entry name" value="GAIN_dom_sf"/>
</dbReference>
<dbReference type="SUPFAM" id="SSF52058">
    <property type="entry name" value="L domain-like"/>
    <property type="match status" value="1"/>
</dbReference>
<dbReference type="InterPro" id="IPR036397">
    <property type="entry name" value="RNaseH_sf"/>
</dbReference>
<dbReference type="SMART" id="SM00474">
    <property type="entry name" value="35EXOc"/>
    <property type="match status" value="1"/>
</dbReference>
<dbReference type="SUPFAM" id="SSF56112">
    <property type="entry name" value="Protein kinase-like (PK-like)"/>
    <property type="match status" value="1"/>
</dbReference>
<gene>
    <name evidence="9" type="ORF">PROFUN_13079</name>
</gene>
<evidence type="ECO:0000313" key="9">
    <source>
        <dbReference type="EMBL" id="PRP79199.1"/>
    </source>
</evidence>
<dbReference type="GO" id="GO:0006139">
    <property type="term" value="P:nucleobase-containing compound metabolic process"/>
    <property type="evidence" value="ECO:0007669"/>
    <property type="project" value="InterPro"/>
</dbReference>
<dbReference type="InterPro" id="IPR032675">
    <property type="entry name" value="LRR_dom_sf"/>
</dbReference>
<dbReference type="Gene3D" id="1.10.510.10">
    <property type="entry name" value="Transferase(Phosphotransferase) domain 1"/>
    <property type="match status" value="1"/>
</dbReference>
<dbReference type="GO" id="GO:0005524">
    <property type="term" value="F:ATP binding"/>
    <property type="evidence" value="ECO:0007669"/>
    <property type="project" value="InterPro"/>
</dbReference>
<keyword evidence="2 6" id="KW-0812">Transmembrane</keyword>
<evidence type="ECO:0000259" key="7">
    <source>
        <dbReference type="PROSITE" id="PS50011"/>
    </source>
</evidence>
<keyword evidence="10" id="KW-1185">Reference proteome</keyword>
<name>A0A2P6N5G9_9EUKA</name>
<accession>A0A2P6N5G9</accession>
<evidence type="ECO:0000313" key="10">
    <source>
        <dbReference type="Proteomes" id="UP000241769"/>
    </source>
</evidence>
<dbReference type="Pfam" id="PF01612">
    <property type="entry name" value="DNA_pol_A_exo1"/>
    <property type="match status" value="1"/>
</dbReference>
<dbReference type="GO" id="GO:0004672">
    <property type="term" value="F:protein kinase activity"/>
    <property type="evidence" value="ECO:0007669"/>
    <property type="project" value="InterPro"/>
</dbReference>
<dbReference type="InterPro" id="IPR057244">
    <property type="entry name" value="GAIN_B"/>
</dbReference>
<dbReference type="InterPro" id="IPR000203">
    <property type="entry name" value="GPS"/>
</dbReference>